<feature type="domain" description="DUF7586" evidence="2">
    <location>
        <begin position="347"/>
        <end position="423"/>
    </location>
</feature>
<dbReference type="EMBL" id="FOMD01000001">
    <property type="protein sequence ID" value="SFC32092.1"/>
    <property type="molecule type" value="Genomic_DNA"/>
</dbReference>
<keyword evidence="4" id="KW-1185">Reference proteome</keyword>
<gene>
    <name evidence="3" type="ORF">SAMN05661030_0662</name>
</gene>
<feature type="domain" description="Beta-lactamase-related" evidence="1">
    <location>
        <begin position="23"/>
        <end position="319"/>
    </location>
</feature>
<protein>
    <submittedName>
        <fullName evidence="3">CubicO group peptidase, beta-lactamase class C family</fullName>
    </submittedName>
</protein>
<dbReference type="Pfam" id="PF24491">
    <property type="entry name" value="DUF7586"/>
    <property type="match status" value="1"/>
</dbReference>
<dbReference type="STRING" id="1225127.SAMN05661030_0662"/>
<dbReference type="PANTHER" id="PTHR46825">
    <property type="entry name" value="D-ALANYL-D-ALANINE-CARBOXYPEPTIDASE/ENDOPEPTIDASE AMPH"/>
    <property type="match status" value="1"/>
</dbReference>
<proteinExistence type="predicted"/>
<dbReference type="InterPro" id="IPR050491">
    <property type="entry name" value="AmpC-like"/>
</dbReference>
<dbReference type="RefSeq" id="WP_091554662.1">
    <property type="nucleotide sequence ID" value="NZ_BNAC01000002.1"/>
</dbReference>
<dbReference type="Pfam" id="PF00144">
    <property type="entry name" value="Beta-lactamase"/>
    <property type="match status" value="1"/>
</dbReference>
<dbReference type="InterPro" id="IPR056008">
    <property type="entry name" value="DUF7586"/>
</dbReference>
<name>A0A1I1I8J7_9ACTN</name>
<reference evidence="4" key="1">
    <citation type="submission" date="2016-10" db="EMBL/GenBank/DDBJ databases">
        <authorList>
            <person name="Varghese N."/>
            <person name="Submissions S."/>
        </authorList>
    </citation>
    <scope>NUCLEOTIDE SEQUENCE [LARGE SCALE GENOMIC DNA]</scope>
    <source>
        <strain evidence="4">DSM 45962</strain>
    </source>
</reference>
<dbReference type="Proteomes" id="UP000199022">
    <property type="component" value="Unassembled WGS sequence"/>
</dbReference>
<dbReference type="InterPro" id="IPR001466">
    <property type="entry name" value="Beta-lactam-related"/>
</dbReference>
<evidence type="ECO:0000313" key="3">
    <source>
        <dbReference type="EMBL" id="SFC32092.1"/>
    </source>
</evidence>
<evidence type="ECO:0000259" key="1">
    <source>
        <dbReference type="Pfam" id="PF00144"/>
    </source>
</evidence>
<dbReference type="PANTHER" id="PTHR46825:SF7">
    <property type="entry name" value="D-ALANYL-D-ALANINE CARBOXYPEPTIDASE"/>
    <property type="match status" value="1"/>
</dbReference>
<dbReference type="SUPFAM" id="SSF56601">
    <property type="entry name" value="beta-lactamase/transpeptidase-like"/>
    <property type="match status" value="1"/>
</dbReference>
<dbReference type="Gene3D" id="3.40.710.10">
    <property type="entry name" value="DD-peptidase/beta-lactamase superfamily"/>
    <property type="match status" value="1"/>
</dbReference>
<organism evidence="3 4">
    <name type="scientific">Klenkia taihuensis</name>
    <dbReference type="NCBI Taxonomy" id="1225127"/>
    <lineage>
        <taxon>Bacteria</taxon>
        <taxon>Bacillati</taxon>
        <taxon>Actinomycetota</taxon>
        <taxon>Actinomycetes</taxon>
        <taxon>Geodermatophilales</taxon>
        <taxon>Geodermatophilaceae</taxon>
        <taxon>Klenkia</taxon>
    </lineage>
</organism>
<accession>A0A1I1I8J7</accession>
<evidence type="ECO:0000313" key="4">
    <source>
        <dbReference type="Proteomes" id="UP000199022"/>
    </source>
</evidence>
<dbReference type="AlphaFoldDB" id="A0A1I1I8J7"/>
<sequence>MPDPAPVAPTTARTLLARTARVQREGRAPGLVAGVVRDGGLAWSTGRGDVPEPHADVQFRLGSISKTITAVAVMRLRDEGRLRLDDPLDRHLPGTPLGDRTVGQLLSHLAGASSESPGGWWERVPGGTLEELQLGPEHVVLGAARRFHYSNLGFGLLGELVARQRGRSWADVVTDEVLRPLGMTRTTPRPSGAAARGTAVHPWADVVLPEPEHDAGVMDAAGQLWATLTDLGRFAAFLLGDTGDVLDPTTLAEMTVPAGVDSSVAGWSAYGLGVQVLRVDGATLVGHGGSMPGFLAGVFVDRAEMAGAVMLANTTSGLDPLVPGLLADLRAAEPWVGPAWSPSPAPVPLDVLGVWFWGPAPYVLRAQAGGLLHLGPLPGRAGRASRFLRRPDGRWVGLDGYYAGETLRIADDHLDLATFVFTRQPYDPAAPVPGGVDPAGWR</sequence>
<dbReference type="OrthoDB" id="3863176at2"/>
<dbReference type="InterPro" id="IPR012338">
    <property type="entry name" value="Beta-lactam/transpept-like"/>
</dbReference>
<evidence type="ECO:0000259" key="2">
    <source>
        <dbReference type="Pfam" id="PF24491"/>
    </source>
</evidence>